<sequence>MNVPILNYLFAYQLLHSLMYTNPKPNYSSPHSVNDPRIHVQIIGAVLVTVNGLHHTRNPPSIILVTGKNDLHLWNKLISPCYSSVVMNSACGILGLPVKYHRHPFS</sequence>
<reference evidence="1" key="1">
    <citation type="journal article" date="2012" name="Nat. Genet.">
        <title>Whole-genome sequence of Schistosoma haematobium.</title>
        <authorList>
            <person name="Young N.D."/>
            <person name="Jex A.R."/>
            <person name="Li B."/>
            <person name="Liu S."/>
            <person name="Yang L."/>
            <person name="Xiong Z."/>
            <person name="Li Y."/>
            <person name="Cantacessi C."/>
            <person name="Hall R.S."/>
            <person name="Xu X."/>
            <person name="Chen F."/>
            <person name="Wu X."/>
            <person name="Zerlotini A."/>
            <person name="Oliveira G."/>
            <person name="Hofmann A."/>
            <person name="Zhang G."/>
            <person name="Fang X."/>
            <person name="Kang Y."/>
            <person name="Campbell B.E."/>
            <person name="Loukas A."/>
            <person name="Ranganathan S."/>
            <person name="Rollinson D."/>
            <person name="Rinaldi G."/>
            <person name="Brindley P.J."/>
            <person name="Yang H."/>
            <person name="Wang J."/>
            <person name="Wang J."/>
            <person name="Gasser R.B."/>
        </authorList>
    </citation>
    <scope>NUCLEOTIDE SEQUENCE [LARGE SCALE GENOMIC DNA]</scope>
</reference>
<gene>
    <name evidence="1" type="ORF">MS3_01305</name>
</gene>
<proteinExistence type="predicted"/>
<evidence type="ECO:0000313" key="1">
    <source>
        <dbReference type="EMBL" id="KGB33135.1"/>
    </source>
</evidence>
<name>A0A094ZFB6_SCHHA</name>
<dbReference type="AlphaFoldDB" id="A0A094ZFB6"/>
<protein>
    <submittedName>
        <fullName evidence="1">Uncharacterized protein</fullName>
    </submittedName>
</protein>
<dbReference type="EMBL" id="KL250534">
    <property type="protein sequence ID" value="KGB33135.1"/>
    <property type="molecule type" value="Genomic_DNA"/>
</dbReference>
<accession>A0A094ZFB6</accession>
<organism evidence="1">
    <name type="scientific">Schistosoma haematobium</name>
    <name type="common">Blood fluke</name>
    <dbReference type="NCBI Taxonomy" id="6185"/>
    <lineage>
        <taxon>Eukaryota</taxon>
        <taxon>Metazoa</taxon>
        <taxon>Spiralia</taxon>
        <taxon>Lophotrochozoa</taxon>
        <taxon>Platyhelminthes</taxon>
        <taxon>Trematoda</taxon>
        <taxon>Digenea</taxon>
        <taxon>Strigeidida</taxon>
        <taxon>Schistosomatoidea</taxon>
        <taxon>Schistosomatidae</taxon>
        <taxon>Schistosoma</taxon>
    </lineage>
</organism>